<dbReference type="AlphaFoldDB" id="A0A6B1FXB9"/>
<evidence type="ECO:0000313" key="2">
    <source>
        <dbReference type="EMBL" id="MYH62222.1"/>
    </source>
</evidence>
<protein>
    <submittedName>
        <fullName evidence="2">Transposase</fullName>
    </submittedName>
</protein>
<accession>A0A6B1FXB9</accession>
<dbReference type="Pfam" id="PF12762">
    <property type="entry name" value="DDE_Tnp_IS1595"/>
    <property type="match status" value="1"/>
</dbReference>
<proteinExistence type="predicted"/>
<sequence length="124" mass="14409">MILSTKGGEEYTSLIREGTRRGAKNTLLYTDEAAWYRGIGRDHVAIKHSVSKFVKEQAHTNGMESFRAKTKRGFYGVYHHMSHKHMDRYVCEFEGRHNDGLPTQSTRWLTWCRGWSTRSSPTQN</sequence>
<dbReference type="InterPro" id="IPR024445">
    <property type="entry name" value="Tnp_ISXO2-like"/>
</dbReference>
<reference evidence="2" key="1">
    <citation type="submission" date="2019-09" db="EMBL/GenBank/DDBJ databases">
        <title>Characterisation of the sponge microbiome using genome-centric metagenomics.</title>
        <authorList>
            <person name="Engelberts J.P."/>
            <person name="Robbins S.J."/>
            <person name="De Goeij J.M."/>
            <person name="Aranda M."/>
            <person name="Bell S.C."/>
            <person name="Webster N.S."/>
        </authorList>
    </citation>
    <scope>NUCLEOTIDE SEQUENCE</scope>
    <source>
        <strain evidence="2">SB0675_bin_29</strain>
    </source>
</reference>
<feature type="domain" description="ISXO2-like transposase" evidence="1">
    <location>
        <begin position="19"/>
        <end position="98"/>
    </location>
</feature>
<organism evidence="2">
    <name type="scientific">Caldilineaceae bacterium SB0675_bin_29</name>
    <dbReference type="NCBI Taxonomy" id="2605266"/>
    <lineage>
        <taxon>Bacteria</taxon>
        <taxon>Bacillati</taxon>
        <taxon>Chloroflexota</taxon>
        <taxon>Caldilineae</taxon>
        <taxon>Caldilineales</taxon>
        <taxon>Caldilineaceae</taxon>
    </lineage>
</organism>
<name>A0A6B1FXB9_9CHLR</name>
<evidence type="ECO:0000259" key="1">
    <source>
        <dbReference type="Pfam" id="PF12762"/>
    </source>
</evidence>
<comment type="caution">
    <text evidence="2">The sequence shown here is derived from an EMBL/GenBank/DDBJ whole genome shotgun (WGS) entry which is preliminary data.</text>
</comment>
<dbReference type="EMBL" id="VYDA01000390">
    <property type="protein sequence ID" value="MYH62222.1"/>
    <property type="molecule type" value="Genomic_DNA"/>
</dbReference>
<gene>
    <name evidence="2" type="ORF">F4148_10830</name>
</gene>